<feature type="domain" description="SGNH hydrolase-type esterase" evidence="1">
    <location>
        <begin position="40"/>
        <end position="258"/>
    </location>
</feature>
<evidence type="ECO:0000313" key="2">
    <source>
        <dbReference type="EMBL" id="OSS45431.1"/>
    </source>
</evidence>
<sequence>MFLTRLFPWFVTARKAGSMTADLCDLYPGDLSWVQEMASIGDSYAAGLGSGARVDFSCSRYSAAYPTFLHGLLRWCGTNTTHQSLACSGADTTEILAKQVPALNSTSFNLITISAGGNDIGLTPILSNCVYQFYMAGEDACQKSIDEAQEKVADDTQLFQNVTRLLEATKAHLNTTQGIVYLTGYARFFGTEDDTCNNVTWAVWRNIEHEKQYLKLEMRQALNNLVLDVNAVLHRAVQVAGPNVVFIDYDQWVAKQRGRYCEAGVHEPDPNRWGLMFYEWDTVDMGENKTDLQNSTGDGVPKGSFKGGIAGQINKTLQEHPDWTFDKEKGFVKKNETGMGGEGLIGDTIHWMIPDSYKRVFHMRRHGHQAVAGYIWNDLKARSTTYTLDIEEL</sequence>
<proteinExistence type="predicted"/>
<dbReference type="OMA" id="IETCEHE"/>
<keyword evidence="3" id="KW-1185">Reference proteome</keyword>
<dbReference type="EMBL" id="KZ107854">
    <property type="protein sequence ID" value="OSS45431.1"/>
    <property type="molecule type" value="Genomic_DNA"/>
</dbReference>
<dbReference type="AlphaFoldDB" id="A0A1Y2LNF7"/>
<dbReference type="Pfam" id="PF13472">
    <property type="entry name" value="Lipase_GDSL_2"/>
    <property type="match status" value="1"/>
</dbReference>
<dbReference type="GO" id="GO:0016788">
    <property type="term" value="F:hydrolase activity, acting on ester bonds"/>
    <property type="evidence" value="ECO:0007669"/>
    <property type="project" value="InterPro"/>
</dbReference>
<dbReference type="SUPFAM" id="SSF52266">
    <property type="entry name" value="SGNH hydrolase"/>
    <property type="match status" value="1"/>
</dbReference>
<organism evidence="2 3">
    <name type="scientific">Epicoccum nigrum</name>
    <name type="common">Soil fungus</name>
    <name type="synonym">Epicoccum purpurascens</name>
    <dbReference type="NCBI Taxonomy" id="105696"/>
    <lineage>
        <taxon>Eukaryota</taxon>
        <taxon>Fungi</taxon>
        <taxon>Dikarya</taxon>
        <taxon>Ascomycota</taxon>
        <taxon>Pezizomycotina</taxon>
        <taxon>Dothideomycetes</taxon>
        <taxon>Pleosporomycetidae</taxon>
        <taxon>Pleosporales</taxon>
        <taxon>Pleosporineae</taxon>
        <taxon>Didymellaceae</taxon>
        <taxon>Epicoccum</taxon>
    </lineage>
</organism>
<accession>A0A1Y2LNF7</accession>
<reference evidence="2 3" key="1">
    <citation type="journal article" date="2017" name="Genome Announc.">
        <title>Genome sequence of the saprophytic ascomycete Epicoccum nigrum ICMP 19927 strain isolated from New Zealand.</title>
        <authorList>
            <person name="Fokin M."/>
            <person name="Fleetwood D."/>
            <person name="Weir B.S."/>
            <person name="Villas-Boas S.G."/>
        </authorList>
    </citation>
    <scope>NUCLEOTIDE SEQUENCE [LARGE SCALE GENOMIC DNA]</scope>
    <source>
        <strain evidence="2 3">ICMP 19927</strain>
    </source>
</reference>
<dbReference type="InterPro" id="IPR013830">
    <property type="entry name" value="SGNH_hydro"/>
</dbReference>
<dbReference type="GO" id="GO:0006629">
    <property type="term" value="P:lipid metabolic process"/>
    <property type="evidence" value="ECO:0007669"/>
    <property type="project" value="TreeGrafter"/>
</dbReference>
<dbReference type="Proteomes" id="UP000193240">
    <property type="component" value="Unassembled WGS sequence"/>
</dbReference>
<dbReference type="InParanoid" id="A0A1Y2LNF7"/>
<name>A0A1Y2LNF7_EPING</name>
<dbReference type="PANTHER" id="PTHR37981">
    <property type="entry name" value="LIPASE 2"/>
    <property type="match status" value="1"/>
</dbReference>
<dbReference type="CDD" id="cd01823">
    <property type="entry name" value="SEST_like"/>
    <property type="match status" value="1"/>
</dbReference>
<dbReference type="PANTHER" id="PTHR37981:SF1">
    <property type="entry name" value="SGNH HYDROLASE-TYPE ESTERASE DOMAIN-CONTAINING PROTEIN"/>
    <property type="match status" value="1"/>
</dbReference>
<dbReference type="InterPro" id="IPR036514">
    <property type="entry name" value="SGNH_hydro_sf"/>
</dbReference>
<dbReference type="Gene3D" id="3.40.50.1110">
    <property type="entry name" value="SGNH hydrolase"/>
    <property type="match status" value="1"/>
</dbReference>
<evidence type="ECO:0000259" key="1">
    <source>
        <dbReference type="Pfam" id="PF13472"/>
    </source>
</evidence>
<protein>
    <recommendedName>
        <fullName evidence="1">SGNH hydrolase-type esterase domain-containing protein</fullName>
    </recommendedName>
</protein>
<gene>
    <name evidence="2" type="ORF">B5807_10412</name>
</gene>
<evidence type="ECO:0000313" key="3">
    <source>
        <dbReference type="Proteomes" id="UP000193240"/>
    </source>
</evidence>
<dbReference type="InterPro" id="IPR037460">
    <property type="entry name" value="SEST-like"/>
</dbReference>